<organism evidence="1 2">
    <name type="scientific">Nonomuraea coxensis DSM 45129</name>
    <dbReference type="NCBI Taxonomy" id="1122611"/>
    <lineage>
        <taxon>Bacteria</taxon>
        <taxon>Bacillati</taxon>
        <taxon>Actinomycetota</taxon>
        <taxon>Actinomycetes</taxon>
        <taxon>Streptosporangiales</taxon>
        <taxon>Streptosporangiaceae</taxon>
        <taxon>Nonomuraea</taxon>
    </lineage>
</organism>
<protein>
    <recommendedName>
        <fullName evidence="3">Transposase</fullName>
    </recommendedName>
</protein>
<sequence>MRDPAATLCGMERRWVGLDGYEVVGAVRAGRQVLRLRRHGRLVADCSSVAELARHLDLADLCEVVELPARRPEPEKIVEARISSRHR</sequence>
<keyword evidence="2" id="KW-1185">Reference proteome</keyword>
<proteinExistence type="predicted"/>
<name>A0ABX8TUI8_9ACTN</name>
<gene>
    <name evidence="1" type="ORF">Nocox_02860</name>
</gene>
<reference evidence="1 2" key="1">
    <citation type="journal article" date="2021" name="ACS Chem. Biol.">
        <title>Genomic-Led Discovery of a Novel Glycopeptide Antibiotic by Nonomuraea coxensis DSM 45129.</title>
        <authorList>
            <person name="Yushchuk O."/>
            <person name="Vior N.M."/>
            <person name="Andreo-Vidal A."/>
            <person name="Berini F."/>
            <person name="Ruckert C."/>
            <person name="Busche T."/>
            <person name="Binda E."/>
            <person name="Kalinowski J."/>
            <person name="Truman A.W."/>
            <person name="Marinelli F."/>
        </authorList>
    </citation>
    <scope>NUCLEOTIDE SEQUENCE [LARGE SCALE GENOMIC DNA]</scope>
    <source>
        <strain evidence="1 2">DSM 45129</strain>
    </source>
</reference>
<accession>A0ABX8TUI8</accession>
<dbReference type="EMBL" id="CP068985">
    <property type="protein sequence ID" value="QYC38204.1"/>
    <property type="molecule type" value="Genomic_DNA"/>
</dbReference>
<dbReference type="Proteomes" id="UP000824681">
    <property type="component" value="Chromosome"/>
</dbReference>
<evidence type="ECO:0000313" key="2">
    <source>
        <dbReference type="Proteomes" id="UP000824681"/>
    </source>
</evidence>
<evidence type="ECO:0008006" key="3">
    <source>
        <dbReference type="Google" id="ProtNLM"/>
    </source>
</evidence>
<evidence type="ECO:0000313" key="1">
    <source>
        <dbReference type="EMBL" id="QYC38204.1"/>
    </source>
</evidence>